<name>A0A841DZT2_9ACTN</name>
<evidence type="ECO:0000313" key="2">
    <source>
        <dbReference type="EMBL" id="MBB5996296.1"/>
    </source>
</evidence>
<comment type="caution">
    <text evidence="2">The sequence shown here is derived from an EMBL/GenBank/DDBJ whole genome shotgun (WGS) entry which is preliminary data.</text>
</comment>
<organism evidence="2 3">
    <name type="scientific">Streptomonospora salina</name>
    <dbReference type="NCBI Taxonomy" id="104205"/>
    <lineage>
        <taxon>Bacteria</taxon>
        <taxon>Bacillati</taxon>
        <taxon>Actinomycetota</taxon>
        <taxon>Actinomycetes</taxon>
        <taxon>Streptosporangiales</taxon>
        <taxon>Nocardiopsidaceae</taxon>
        <taxon>Streptomonospora</taxon>
    </lineage>
</organism>
<dbReference type="Proteomes" id="UP000578077">
    <property type="component" value="Unassembled WGS sequence"/>
</dbReference>
<dbReference type="GO" id="GO:0051537">
    <property type="term" value="F:2 iron, 2 sulfur cluster binding"/>
    <property type="evidence" value="ECO:0007669"/>
    <property type="project" value="InterPro"/>
</dbReference>
<dbReference type="Pfam" id="PF11575">
    <property type="entry name" value="FhuF_C"/>
    <property type="match status" value="1"/>
</dbReference>
<dbReference type="RefSeq" id="WP_184632334.1">
    <property type="nucleotide sequence ID" value="NZ_BAABKT010000017.1"/>
</dbReference>
<reference evidence="2 3" key="1">
    <citation type="submission" date="2020-08" db="EMBL/GenBank/DDBJ databases">
        <title>Sequencing the genomes of 1000 actinobacteria strains.</title>
        <authorList>
            <person name="Klenk H.-P."/>
        </authorList>
    </citation>
    <scope>NUCLEOTIDE SEQUENCE [LARGE SCALE GENOMIC DNA]</scope>
    <source>
        <strain evidence="2 3">DSM 44593</strain>
    </source>
</reference>
<accession>A0A841DZT2</accession>
<sequence>MTVDPALRTALADAATVNAFFAVDTASGPGAGYPVSDLRRADLLDAEVAAVRSGLAAAAGIPAGAVELRAAASAAYQGLAARLMAPQTAAALCHGIAAPPETLRWRMARGRLYPALGGGAGAAAAAGRPRAEAAADLLAEHVVAAVLVPAAQALRARIRLAPRLLYGNAASALAGAAAALAAARPGHADDAFTLVRLLLQRPPLRGLGAYSPSPAGPGEGPPVFARTTCCLYYRVPGGGVCGDCPIPARARRG</sequence>
<dbReference type="InterPro" id="IPR024726">
    <property type="entry name" value="FhuF_C"/>
</dbReference>
<dbReference type="AlphaFoldDB" id="A0A841DZT2"/>
<gene>
    <name evidence="2" type="ORF">HNR25_000047</name>
</gene>
<evidence type="ECO:0000313" key="3">
    <source>
        <dbReference type="Proteomes" id="UP000578077"/>
    </source>
</evidence>
<keyword evidence="3" id="KW-1185">Reference proteome</keyword>
<proteinExistence type="predicted"/>
<protein>
    <recommendedName>
        <fullName evidence="1">Ferric siderophore reductase C-terminal domain-containing protein</fullName>
    </recommendedName>
</protein>
<dbReference type="EMBL" id="JACHLY010000001">
    <property type="protein sequence ID" value="MBB5996296.1"/>
    <property type="molecule type" value="Genomic_DNA"/>
</dbReference>
<feature type="domain" description="Ferric siderophore reductase C-terminal" evidence="1">
    <location>
        <begin position="226"/>
        <end position="245"/>
    </location>
</feature>
<evidence type="ECO:0000259" key="1">
    <source>
        <dbReference type="Pfam" id="PF11575"/>
    </source>
</evidence>